<dbReference type="AlphaFoldDB" id="A0A1I3P6U3"/>
<dbReference type="GO" id="GO:0008081">
    <property type="term" value="F:phosphoric diester hydrolase activity"/>
    <property type="evidence" value="ECO:0007669"/>
    <property type="project" value="InterPro"/>
</dbReference>
<evidence type="ECO:0000313" key="3">
    <source>
        <dbReference type="Proteomes" id="UP000182829"/>
    </source>
</evidence>
<dbReference type="Pfam" id="PF03009">
    <property type="entry name" value="GDPD"/>
    <property type="match status" value="1"/>
</dbReference>
<gene>
    <name evidence="2" type="ORF">SAMN05443661_11622</name>
</gene>
<name>A0A1I3P6U3_9EURY</name>
<evidence type="ECO:0000313" key="2">
    <source>
        <dbReference type="EMBL" id="SFJ16766.1"/>
    </source>
</evidence>
<dbReference type="InterPro" id="IPR030395">
    <property type="entry name" value="GP_PDE_dom"/>
</dbReference>
<dbReference type="EMBL" id="FORO01000016">
    <property type="protein sequence ID" value="SFJ16766.1"/>
    <property type="molecule type" value="Genomic_DNA"/>
</dbReference>
<sequence length="278" mass="30059">MSEPDVIAHRGYAGVAPENTVRAVREATARDETAMVEIDVQPAACGTPVVIHDECLEGSRDRDGRPLTDAEGIVWETPLEVLQSARVLGTAETVPTLADVLEAVPETAGVNVELKNPGAADRRFGESLGDDERDARRAIWQPFVERVIDVCAGFDGELLFSSFYEGALAAVRDVAPRYCAAALVWDDLEAGLEIARRHDCEAVHPPRNAIAGTPLAETEYAGIGVGEPEIDVLEAAHAEGRTVNVWTVERWTQYADLAAVGVDGVIMEYPGLRARFRD</sequence>
<dbReference type="CDD" id="cd08556">
    <property type="entry name" value="GDPD"/>
    <property type="match status" value="1"/>
</dbReference>
<dbReference type="GO" id="GO:0006629">
    <property type="term" value="P:lipid metabolic process"/>
    <property type="evidence" value="ECO:0007669"/>
    <property type="project" value="InterPro"/>
</dbReference>
<evidence type="ECO:0000259" key="1">
    <source>
        <dbReference type="PROSITE" id="PS51704"/>
    </source>
</evidence>
<dbReference type="SUPFAM" id="SSF51695">
    <property type="entry name" value="PLC-like phosphodiesterases"/>
    <property type="match status" value="1"/>
</dbReference>
<dbReference type="PANTHER" id="PTHR46211:SF14">
    <property type="entry name" value="GLYCEROPHOSPHODIESTER PHOSPHODIESTERASE"/>
    <property type="match status" value="1"/>
</dbReference>
<dbReference type="OrthoDB" id="19020at2157"/>
<proteinExistence type="predicted"/>
<dbReference type="GeneID" id="14208214"/>
<protein>
    <submittedName>
        <fullName evidence="2">Glycerophosphoryl diester phosphodiesterase</fullName>
    </submittedName>
</protein>
<feature type="domain" description="GP-PDE" evidence="1">
    <location>
        <begin position="4"/>
        <end position="277"/>
    </location>
</feature>
<dbReference type="OMA" id="RYDCEAI"/>
<dbReference type="PANTHER" id="PTHR46211">
    <property type="entry name" value="GLYCEROPHOSPHORYL DIESTER PHOSPHODIESTERASE"/>
    <property type="match status" value="1"/>
</dbReference>
<reference evidence="2 3" key="1">
    <citation type="submission" date="2016-10" db="EMBL/GenBank/DDBJ databases">
        <authorList>
            <person name="de Groot N.N."/>
        </authorList>
    </citation>
    <scope>NUCLEOTIDE SEQUENCE [LARGE SCALE GENOMIC DNA]</scope>
    <source>
        <strain evidence="2 3">SP2</strain>
    </source>
</reference>
<dbReference type="RefSeq" id="WP_005579454.1">
    <property type="nucleotide sequence ID" value="NZ_FORO01000016.1"/>
</dbReference>
<dbReference type="Proteomes" id="UP000182829">
    <property type="component" value="Unassembled WGS sequence"/>
</dbReference>
<dbReference type="InterPro" id="IPR017946">
    <property type="entry name" value="PLC-like_Pdiesterase_TIM-brl"/>
</dbReference>
<dbReference type="PROSITE" id="PS51704">
    <property type="entry name" value="GP_PDE"/>
    <property type="match status" value="1"/>
</dbReference>
<dbReference type="Gene3D" id="3.20.20.190">
    <property type="entry name" value="Phosphatidylinositol (PI) phosphodiesterase"/>
    <property type="match status" value="1"/>
</dbReference>
<accession>A0A1I3P6U3</accession>
<organism evidence="2 3">
    <name type="scientific">Natronobacterium gregoryi</name>
    <dbReference type="NCBI Taxonomy" id="44930"/>
    <lineage>
        <taxon>Archaea</taxon>
        <taxon>Methanobacteriati</taxon>
        <taxon>Methanobacteriota</taxon>
        <taxon>Stenosarchaea group</taxon>
        <taxon>Halobacteria</taxon>
        <taxon>Halobacteriales</taxon>
        <taxon>Natrialbaceae</taxon>
        <taxon>Natronobacterium</taxon>
    </lineage>
</organism>